<dbReference type="SMART" id="SM00612">
    <property type="entry name" value="Kelch"/>
    <property type="match status" value="5"/>
</dbReference>
<evidence type="ECO:0000313" key="3">
    <source>
        <dbReference type="EMBL" id="KAK9283972.1"/>
    </source>
</evidence>
<dbReference type="Gene3D" id="2.120.10.80">
    <property type="entry name" value="Kelch-type beta propeller"/>
    <property type="match status" value="2"/>
</dbReference>
<organism evidence="3 4">
    <name type="scientific">Liquidambar formosana</name>
    <name type="common">Formosan gum</name>
    <dbReference type="NCBI Taxonomy" id="63359"/>
    <lineage>
        <taxon>Eukaryota</taxon>
        <taxon>Viridiplantae</taxon>
        <taxon>Streptophyta</taxon>
        <taxon>Embryophyta</taxon>
        <taxon>Tracheophyta</taxon>
        <taxon>Spermatophyta</taxon>
        <taxon>Magnoliopsida</taxon>
        <taxon>eudicotyledons</taxon>
        <taxon>Gunneridae</taxon>
        <taxon>Pentapetalae</taxon>
        <taxon>Saxifragales</taxon>
        <taxon>Altingiaceae</taxon>
        <taxon>Liquidambar</taxon>
    </lineage>
</organism>
<dbReference type="PANTHER" id="PTHR46034:SF23">
    <property type="entry name" value="DCD (DEVELOPMENT AND CELL DEATH) DOMAIN PROTEIN"/>
    <property type="match status" value="1"/>
</dbReference>
<dbReference type="SMART" id="SM00767">
    <property type="entry name" value="DCD"/>
    <property type="match status" value="1"/>
</dbReference>
<dbReference type="EMBL" id="JBBPBK010000006">
    <property type="protein sequence ID" value="KAK9283972.1"/>
    <property type="molecule type" value="Genomic_DNA"/>
</dbReference>
<feature type="domain" description="DCD" evidence="2">
    <location>
        <begin position="31"/>
        <end position="164"/>
    </location>
</feature>
<gene>
    <name evidence="3" type="ORF">L1049_012230</name>
</gene>
<dbReference type="Pfam" id="PF10539">
    <property type="entry name" value="Dev_Cell_Death"/>
    <property type="match status" value="1"/>
</dbReference>
<accession>A0AAP0WYN0</accession>
<dbReference type="GO" id="GO:0034976">
    <property type="term" value="P:response to endoplasmic reticulum stress"/>
    <property type="evidence" value="ECO:0007669"/>
    <property type="project" value="InterPro"/>
</dbReference>
<evidence type="ECO:0000259" key="2">
    <source>
        <dbReference type="PROSITE" id="PS51222"/>
    </source>
</evidence>
<keyword evidence="1" id="KW-0175">Coiled coil</keyword>
<dbReference type="InterPro" id="IPR006652">
    <property type="entry name" value="Kelch_1"/>
</dbReference>
<evidence type="ECO:0000256" key="1">
    <source>
        <dbReference type="SAM" id="Coils"/>
    </source>
</evidence>
<proteinExistence type="predicted"/>
<dbReference type="PROSITE" id="PS51222">
    <property type="entry name" value="DCD"/>
    <property type="match status" value="1"/>
</dbReference>
<dbReference type="SUPFAM" id="SSF117281">
    <property type="entry name" value="Kelch motif"/>
    <property type="match status" value="1"/>
</dbReference>
<dbReference type="InterPro" id="IPR013989">
    <property type="entry name" value="Dev_and_cell_death_domain"/>
</dbReference>
<comment type="caution">
    <text evidence="3">The sequence shown here is derived from an EMBL/GenBank/DDBJ whole genome shotgun (WGS) entry which is preliminary data.</text>
</comment>
<dbReference type="Pfam" id="PF01344">
    <property type="entry name" value="Kelch_1"/>
    <property type="match status" value="1"/>
</dbReference>
<dbReference type="AlphaFoldDB" id="A0AAP0WYN0"/>
<dbReference type="InterPro" id="IPR015915">
    <property type="entry name" value="Kelch-typ_b-propeller"/>
</dbReference>
<evidence type="ECO:0000313" key="4">
    <source>
        <dbReference type="Proteomes" id="UP001415857"/>
    </source>
</evidence>
<dbReference type="PANTHER" id="PTHR46034">
    <property type="match status" value="1"/>
</dbReference>
<keyword evidence="4" id="KW-1185">Reference proteome</keyword>
<sequence>MGKGKKHTIKKKSELSWTVNCSVTARNLRKGDLGGVIFGCKNNTIKECYCNQIFGLPAPHYSYVRNIDPGLPLFLFNYSDRKLHGVFEAVSTGQMNINPHGWTADDMESTPYAAQVRIRIRMQCQPMLEDQFKPLISANYYESRHFWFELDKAQTRNLINLFSSSPVTASTSSSRNTTRWSTLFQSLPTPGMRLEGQNNEAAAVEAGFAPLDGSNMEWGSSSCGRSYSSVVRNTSFPPQQKSWSSLFQTSSICLDGEHQLWEASTDEEAQCVAPCLDGQAFEAPANEDTREIYEEELVHSKPKSECSYISSETKDLENHEEEIEVCSEDNGSSEETRDLRMDSSGFQSIVAKLMREMEELKASQLNQIQKVSSLEKELVESKEEIRQLRDRCKMLESGSSPSMAPTEDTEFELINESHSNLSESIFIVGGFNGSSWLSDLDCYSLSRDLMETLSPMSFARSYASAVKLNGELYLLGGVDSNNLWYDTVESYNPLSNQWISRPSLNQRKGSLAGASLNNKIFAIGGANGVECLSDVEMFDLDVGRWIPTRSMLHKRFAPTAAEVNGMIYVVGGYDGKNYLNSVERLDHREHSWTRLESMSSRRACHSVAVMNEKLYAIGGYDEARMVQTVEVFDPRKGKWMIGESMNDPRGYSAAVVLGETIYVIGGVRDTVNDSVKDSEEIVDRVECYKEGHGWQVTNLKAVGKRCFFSAIVL</sequence>
<name>A0AAP0WYN0_LIQFO</name>
<feature type="coiled-coil region" evidence="1">
    <location>
        <begin position="309"/>
        <end position="398"/>
    </location>
</feature>
<dbReference type="Proteomes" id="UP001415857">
    <property type="component" value="Unassembled WGS sequence"/>
</dbReference>
<dbReference type="InterPro" id="IPR044832">
    <property type="entry name" value="NRP-like"/>
</dbReference>
<reference evidence="3 4" key="1">
    <citation type="journal article" date="2024" name="Plant J.">
        <title>Genome sequences and population genomics reveal climatic adaptation and genomic divergence between two closely related sweetgum species.</title>
        <authorList>
            <person name="Xu W.Q."/>
            <person name="Ren C.Q."/>
            <person name="Zhang X.Y."/>
            <person name="Comes H.P."/>
            <person name="Liu X.H."/>
            <person name="Li Y.G."/>
            <person name="Kettle C.J."/>
            <person name="Jalonen R."/>
            <person name="Gaisberger H."/>
            <person name="Ma Y.Z."/>
            <person name="Qiu Y.X."/>
        </authorList>
    </citation>
    <scope>NUCLEOTIDE SEQUENCE [LARGE SCALE GENOMIC DNA]</scope>
    <source>
        <strain evidence="3">Hangzhou</strain>
    </source>
</reference>
<dbReference type="Pfam" id="PF24681">
    <property type="entry name" value="Kelch_KLHDC2_KLHL20_DRC7"/>
    <property type="match status" value="1"/>
</dbReference>
<protein>
    <recommendedName>
        <fullName evidence="2">DCD domain-containing protein</fullName>
    </recommendedName>
</protein>